<dbReference type="GO" id="GO:0006325">
    <property type="term" value="P:chromatin organization"/>
    <property type="evidence" value="ECO:0007669"/>
    <property type="project" value="UniProtKB-KW"/>
</dbReference>
<feature type="region of interest" description="Disordered" evidence="11">
    <location>
        <begin position="1"/>
        <end position="23"/>
    </location>
</feature>
<feature type="region of interest" description="Disordered" evidence="11">
    <location>
        <begin position="120"/>
        <end position="194"/>
    </location>
</feature>
<protein>
    <recommendedName>
        <fullName evidence="3 9">Chromatin modification-related protein EAF6</fullName>
    </recommendedName>
</protein>
<evidence type="ECO:0000256" key="3">
    <source>
        <dbReference type="ARBA" id="ARBA00018504"/>
    </source>
</evidence>
<keyword evidence="13" id="KW-1185">Reference proteome</keyword>
<dbReference type="HOGENOM" id="CLU_081048_1_0_1"/>
<evidence type="ECO:0000256" key="2">
    <source>
        <dbReference type="ARBA" id="ARBA00010916"/>
    </source>
</evidence>
<dbReference type="Pfam" id="PF09340">
    <property type="entry name" value="NuA4"/>
    <property type="match status" value="1"/>
</dbReference>
<feature type="compositionally biased region" description="Polar residues" evidence="11">
    <location>
        <begin position="137"/>
        <end position="146"/>
    </location>
</feature>
<evidence type="ECO:0000256" key="7">
    <source>
        <dbReference type="ARBA" id="ARBA00023163"/>
    </source>
</evidence>
<evidence type="ECO:0000313" key="12">
    <source>
        <dbReference type="EMBL" id="KIW66414.1"/>
    </source>
</evidence>
<evidence type="ECO:0000256" key="8">
    <source>
        <dbReference type="ARBA" id="ARBA00023242"/>
    </source>
</evidence>
<evidence type="ECO:0000256" key="9">
    <source>
        <dbReference type="RuleBase" id="RU368022"/>
    </source>
</evidence>
<dbReference type="AlphaFoldDB" id="A0A0D2G2T9"/>
<keyword evidence="4 9" id="KW-0156">Chromatin regulator</keyword>
<evidence type="ECO:0000313" key="13">
    <source>
        <dbReference type="Proteomes" id="UP000054266"/>
    </source>
</evidence>
<accession>A0A0D2G2T9</accession>
<dbReference type="GO" id="GO:0005634">
    <property type="term" value="C:nucleus"/>
    <property type="evidence" value="ECO:0007669"/>
    <property type="project" value="UniProtKB-SubCell"/>
</dbReference>
<dbReference type="EMBL" id="KN846959">
    <property type="protein sequence ID" value="KIW66414.1"/>
    <property type="molecule type" value="Genomic_DNA"/>
</dbReference>
<dbReference type="GO" id="GO:0006281">
    <property type="term" value="P:DNA repair"/>
    <property type="evidence" value="ECO:0007669"/>
    <property type="project" value="UniProtKB-UniRule"/>
</dbReference>
<comment type="similarity">
    <text evidence="2 9">Belongs to the EAF6 family.</text>
</comment>
<keyword evidence="9" id="KW-0234">DNA repair</keyword>
<feature type="coiled-coil region" evidence="10">
    <location>
        <begin position="25"/>
        <end position="59"/>
    </location>
</feature>
<evidence type="ECO:0000256" key="10">
    <source>
        <dbReference type="SAM" id="Coils"/>
    </source>
</evidence>
<gene>
    <name evidence="12" type="ORF">PV04_05750</name>
</gene>
<dbReference type="Proteomes" id="UP000054266">
    <property type="component" value="Unassembled WGS sequence"/>
</dbReference>
<keyword evidence="7 9" id="KW-0804">Transcription</keyword>
<keyword evidence="8 9" id="KW-0539">Nucleus</keyword>
<dbReference type="GO" id="GO:0035267">
    <property type="term" value="C:NuA4 histone acetyltransferase complex"/>
    <property type="evidence" value="ECO:0007669"/>
    <property type="project" value="UniProtKB-UniRule"/>
</dbReference>
<dbReference type="STRING" id="5601.A0A0D2G2T9"/>
<comment type="function">
    <text evidence="9">Component of the NuA4 histone acetyltransferase complex which is involved in transcriptional activation of selected genes principally by acetylation of nucleosomal histone H4 and H2A. The NuA4 complex is also involved in DNA repair.</text>
</comment>
<evidence type="ECO:0000256" key="1">
    <source>
        <dbReference type="ARBA" id="ARBA00004123"/>
    </source>
</evidence>
<name>A0A0D2G2T9_9EURO</name>
<comment type="subunit">
    <text evidence="9">Component of the NuA4 histone acetyltransferase complex.</text>
</comment>
<evidence type="ECO:0000256" key="4">
    <source>
        <dbReference type="ARBA" id="ARBA00022853"/>
    </source>
</evidence>
<keyword evidence="5 9" id="KW-0805">Transcription regulation</keyword>
<dbReference type="InterPro" id="IPR015418">
    <property type="entry name" value="Eaf6"/>
</dbReference>
<organism evidence="12 13">
    <name type="scientific">Phialophora macrospora</name>
    <dbReference type="NCBI Taxonomy" id="1851006"/>
    <lineage>
        <taxon>Eukaryota</taxon>
        <taxon>Fungi</taxon>
        <taxon>Dikarya</taxon>
        <taxon>Ascomycota</taxon>
        <taxon>Pezizomycotina</taxon>
        <taxon>Eurotiomycetes</taxon>
        <taxon>Chaetothyriomycetidae</taxon>
        <taxon>Chaetothyriales</taxon>
        <taxon>Herpotrichiellaceae</taxon>
        <taxon>Phialophora</taxon>
    </lineage>
</organism>
<dbReference type="PANTHER" id="PTHR13476">
    <property type="entry name" value="CHROMATIN MODIFICATION-RELATED PROTEIN MEAF6"/>
    <property type="match status" value="1"/>
</dbReference>
<keyword evidence="9" id="KW-0227">DNA damage</keyword>
<evidence type="ECO:0000256" key="11">
    <source>
        <dbReference type="SAM" id="MobiDB-lite"/>
    </source>
</evidence>
<feature type="compositionally biased region" description="Polar residues" evidence="11">
    <location>
        <begin position="1"/>
        <end position="18"/>
    </location>
</feature>
<sequence length="194" mass="20804">MAENIPPNTASKPVSSSDRPGLPYYEKLRRDLRDTLQKKRLLDRNLASIEDQIHRQESAYLEETSVAGNIVKGFDNYIKASSSATASAGTISGSALGGGLGARRRVAINDADRIFSRSSVSYMRDSDSPSSATSTPNHASTPTGSFTAEKTGDKKKKKSTAGAAEDDADTKTDGRLNKRQKITFGGGRKSTQDD</sequence>
<evidence type="ECO:0000256" key="5">
    <source>
        <dbReference type="ARBA" id="ARBA00023015"/>
    </source>
</evidence>
<keyword evidence="6 10" id="KW-0175">Coiled coil</keyword>
<evidence type="ECO:0000256" key="6">
    <source>
        <dbReference type="ARBA" id="ARBA00023054"/>
    </source>
</evidence>
<proteinExistence type="inferred from homology"/>
<comment type="subcellular location">
    <subcellularLocation>
        <location evidence="1 9">Nucleus</location>
    </subcellularLocation>
</comment>
<reference evidence="12 13" key="1">
    <citation type="submission" date="2015-01" db="EMBL/GenBank/DDBJ databases">
        <title>The Genome Sequence of Capronia semiimmersa CBS27337.</title>
        <authorList>
            <consortium name="The Broad Institute Genomics Platform"/>
            <person name="Cuomo C."/>
            <person name="de Hoog S."/>
            <person name="Gorbushina A."/>
            <person name="Stielow B."/>
            <person name="Teixiera M."/>
            <person name="Abouelleil A."/>
            <person name="Chapman S.B."/>
            <person name="Priest M."/>
            <person name="Young S.K."/>
            <person name="Wortman J."/>
            <person name="Nusbaum C."/>
            <person name="Birren B."/>
        </authorList>
    </citation>
    <scope>NUCLEOTIDE SEQUENCE [LARGE SCALE GENOMIC DNA]</scope>
    <source>
        <strain evidence="12 13">CBS 27337</strain>
    </source>
</reference>